<feature type="domain" description="C2H2-type" evidence="13">
    <location>
        <begin position="39"/>
        <end position="66"/>
    </location>
</feature>
<dbReference type="GO" id="GO:0000981">
    <property type="term" value="F:DNA-binding transcription factor activity, RNA polymerase II-specific"/>
    <property type="evidence" value="ECO:0007669"/>
    <property type="project" value="TreeGrafter"/>
</dbReference>
<proteinExistence type="inferred from homology"/>
<feature type="region of interest" description="Disordered" evidence="12">
    <location>
        <begin position="142"/>
        <end position="168"/>
    </location>
</feature>
<dbReference type="Pfam" id="PF00096">
    <property type="entry name" value="zf-C2H2"/>
    <property type="match status" value="5"/>
</dbReference>
<keyword evidence="15" id="KW-1185">Reference proteome</keyword>
<dbReference type="SMART" id="SM00355">
    <property type="entry name" value="ZnF_C2H2"/>
    <property type="match status" value="5"/>
</dbReference>
<keyword evidence="8" id="KW-0238">DNA-binding</keyword>
<dbReference type="Proteomes" id="UP000016666">
    <property type="component" value="Chromosome 2"/>
</dbReference>
<dbReference type="FunFam" id="3.30.160.60:FF:000706">
    <property type="entry name" value="Zinc finger protein"/>
    <property type="match status" value="1"/>
</dbReference>
<keyword evidence="10" id="KW-0539">Nucleus</keyword>
<protein>
    <recommendedName>
        <fullName evidence="13">C2H2-type domain-containing protein</fullName>
    </recommendedName>
</protein>
<feature type="domain" description="C2H2-type" evidence="13">
    <location>
        <begin position="95"/>
        <end position="122"/>
    </location>
</feature>
<dbReference type="Ensembl" id="ENSAPLT00000044952.1">
    <property type="protein sequence ID" value="ENSAPLP00000030890.1"/>
    <property type="gene ID" value="ENSAPLG00000027330.1"/>
</dbReference>
<dbReference type="OMA" id="SWENISH"/>
<keyword evidence="9" id="KW-0804">Transcription</keyword>
<dbReference type="PROSITE" id="PS50157">
    <property type="entry name" value="ZINC_FINGER_C2H2_2"/>
    <property type="match status" value="5"/>
</dbReference>
<dbReference type="GO" id="GO:0000978">
    <property type="term" value="F:RNA polymerase II cis-regulatory region sequence-specific DNA binding"/>
    <property type="evidence" value="ECO:0007669"/>
    <property type="project" value="TreeGrafter"/>
</dbReference>
<dbReference type="InterPro" id="IPR013087">
    <property type="entry name" value="Znf_C2H2_type"/>
</dbReference>
<dbReference type="FunFam" id="3.30.160.60:FF:000688">
    <property type="entry name" value="zinc finger protein 197 isoform X1"/>
    <property type="match status" value="1"/>
</dbReference>
<dbReference type="GO" id="GO:0005634">
    <property type="term" value="C:nucleus"/>
    <property type="evidence" value="ECO:0007669"/>
    <property type="project" value="UniProtKB-SubCell"/>
</dbReference>
<dbReference type="PROSITE" id="PS00028">
    <property type="entry name" value="ZINC_FINGER_C2H2_1"/>
    <property type="match status" value="4"/>
</dbReference>
<evidence type="ECO:0000313" key="15">
    <source>
        <dbReference type="Proteomes" id="UP000016666"/>
    </source>
</evidence>
<dbReference type="GeneTree" id="ENSGT01150000286959"/>
<keyword evidence="5 11" id="KW-0863">Zinc-finger</keyword>
<dbReference type="PANTHER" id="PTHR23226:SF397">
    <property type="entry name" value="C2H2-TYPE DOMAIN-CONTAINING PROTEIN"/>
    <property type="match status" value="1"/>
</dbReference>
<feature type="domain" description="C2H2-type" evidence="13">
    <location>
        <begin position="344"/>
        <end position="362"/>
    </location>
</feature>
<evidence type="ECO:0000256" key="8">
    <source>
        <dbReference type="ARBA" id="ARBA00023125"/>
    </source>
</evidence>
<sequence>QPMCPGSPNAMRSDPPCDLMLPLVAELEGKAGFGSGGPYLCARCGKSLSTKIYFSIHMRTHTEKRPFACTECGKSFVKKGTLTAHKEIHKREKPFKCPDCGRCFGQSATLLAHQKIHLRGGPFICTECGKSLSTKRYFNGCSAPRNPSDPKSPPWKTQTKEEPSDDTENITAIACQKPYIKEEPEENVDYRKLFDPKIPVTALSERQVKKEGDGDGQHDWEVPVAGNRVLQVKEEPQESIEFGIHCGQRPNFSAIQRIQIKEEAGVEADHQQCLSPRRRPKKCDQPTKEGILETQEKSKSKKDLPMKGAPKGERIFPCPECGKSFNQKSNLTRHRKIHTSEGPYKCSECGESFRMNRKLIRHHCQILKAQHNFGV</sequence>
<keyword evidence="3" id="KW-0479">Metal-binding</keyword>
<dbReference type="AlphaFoldDB" id="A0A493TZ79"/>
<keyword evidence="4" id="KW-0677">Repeat</keyword>
<dbReference type="GO" id="GO:0008270">
    <property type="term" value="F:zinc ion binding"/>
    <property type="evidence" value="ECO:0007669"/>
    <property type="project" value="UniProtKB-KW"/>
</dbReference>
<dbReference type="PANTHER" id="PTHR23226">
    <property type="entry name" value="ZINC FINGER AND SCAN DOMAIN-CONTAINING"/>
    <property type="match status" value="1"/>
</dbReference>
<reference evidence="14" key="2">
    <citation type="submission" date="2025-08" db="UniProtKB">
        <authorList>
            <consortium name="Ensembl"/>
        </authorList>
    </citation>
    <scope>IDENTIFICATION</scope>
</reference>
<feature type="region of interest" description="Disordered" evidence="12">
    <location>
        <begin position="266"/>
        <end position="309"/>
    </location>
</feature>
<dbReference type="FunFam" id="3.30.160.60:FF:000189">
    <property type="entry name" value="zinc finger protein 133 isoform X1"/>
    <property type="match status" value="1"/>
</dbReference>
<dbReference type="FunFam" id="3.30.160.60:FF:000446">
    <property type="entry name" value="Zinc finger protein"/>
    <property type="match status" value="1"/>
</dbReference>
<evidence type="ECO:0000256" key="2">
    <source>
        <dbReference type="ARBA" id="ARBA00006991"/>
    </source>
</evidence>
<evidence type="ECO:0000256" key="11">
    <source>
        <dbReference type="PROSITE-ProRule" id="PRU00042"/>
    </source>
</evidence>
<evidence type="ECO:0000256" key="12">
    <source>
        <dbReference type="SAM" id="MobiDB-lite"/>
    </source>
</evidence>
<evidence type="ECO:0000313" key="14">
    <source>
        <dbReference type="Ensembl" id="ENSAPLP00000030890.1"/>
    </source>
</evidence>
<evidence type="ECO:0000256" key="10">
    <source>
        <dbReference type="ARBA" id="ARBA00023242"/>
    </source>
</evidence>
<dbReference type="Gene3D" id="3.30.160.60">
    <property type="entry name" value="Classic Zinc Finger"/>
    <property type="match status" value="5"/>
</dbReference>
<feature type="compositionally biased region" description="Basic and acidic residues" evidence="12">
    <location>
        <begin position="282"/>
        <end position="309"/>
    </location>
</feature>
<reference evidence="14 15" key="1">
    <citation type="submission" date="2017-10" db="EMBL/GenBank/DDBJ databases">
        <title>A new Pekin duck reference genome.</title>
        <authorList>
            <person name="Hou Z.-C."/>
            <person name="Zhou Z.-K."/>
            <person name="Zhu F."/>
            <person name="Hou S.-S."/>
        </authorList>
    </citation>
    <scope>NUCLEOTIDE SEQUENCE [LARGE SCALE GENOMIC DNA]</scope>
</reference>
<feature type="domain" description="C2H2-type" evidence="13">
    <location>
        <begin position="67"/>
        <end position="94"/>
    </location>
</feature>
<dbReference type="SUPFAM" id="SSF57667">
    <property type="entry name" value="beta-beta-alpha zinc fingers"/>
    <property type="match status" value="3"/>
</dbReference>
<comment type="subcellular location">
    <subcellularLocation>
        <location evidence="1">Nucleus</location>
    </subcellularLocation>
</comment>
<evidence type="ECO:0000256" key="6">
    <source>
        <dbReference type="ARBA" id="ARBA00022833"/>
    </source>
</evidence>
<evidence type="ECO:0000256" key="1">
    <source>
        <dbReference type="ARBA" id="ARBA00004123"/>
    </source>
</evidence>
<evidence type="ECO:0000256" key="4">
    <source>
        <dbReference type="ARBA" id="ARBA00022737"/>
    </source>
</evidence>
<dbReference type="InterPro" id="IPR036236">
    <property type="entry name" value="Znf_C2H2_sf"/>
</dbReference>
<feature type="domain" description="C2H2-type" evidence="13">
    <location>
        <begin position="316"/>
        <end position="343"/>
    </location>
</feature>
<accession>A0A493TZ79</accession>
<evidence type="ECO:0000256" key="5">
    <source>
        <dbReference type="ARBA" id="ARBA00022771"/>
    </source>
</evidence>
<evidence type="ECO:0000259" key="13">
    <source>
        <dbReference type="PROSITE" id="PS50157"/>
    </source>
</evidence>
<organism evidence="14 15">
    <name type="scientific">Anas platyrhynchos platyrhynchos</name>
    <name type="common">Northern mallard</name>
    <dbReference type="NCBI Taxonomy" id="8840"/>
    <lineage>
        <taxon>Eukaryota</taxon>
        <taxon>Metazoa</taxon>
        <taxon>Chordata</taxon>
        <taxon>Craniata</taxon>
        <taxon>Vertebrata</taxon>
        <taxon>Euteleostomi</taxon>
        <taxon>Archelosauria</taxon>
        <taxon>Archosauria</taxon>
        <taxon>Dinosauria</taxon>
        <taxon>Saurischia</taxon>
        <taxon>Theropoda</taxon>
        <taxon>Coelurosauria</taxon>
        <taxon>Aves</taxon>
        <taxon>Neognathae</taxon>
        <taxon>Galloanserae</taxon>
        <taxon>Anseriformes</taxon>
        <taxon>Anatidae</taxon>
        <taxon>Anatinae</taxon>
        <taxon>Anas</taxon>
    </lineage>
</organism>
<dbReference type="FunFam" id="3.30.160.60:FF:000759">
    <property type="entry name" value="zinc finger protein 16"/>
    <property type="match status" value="1"/>
</dbReference>
<evidence type="ECO:0000256" key="3">
    <source>
        <dbReference type="ARBA" id="ARBA00022723"/>
    </source>
</evidence>
<evidence type="ECO:0000256" key="9">
    <source>
        <dbReference type="ARBA" id="ARBA00023163"/>
    </source>
</evidence>
<name>A0A493TZ79_ANAPP</name>
<reference evidence="14" key="3">
    <citation type="submission" date="2025-09" db="UniProtKB">
        <authorList>
            <consortium name="Ensembl"/>
        </authorList>
    </citation>
    <scope>IDENTIFICATION</scope>
</reference>
<comment type="similarity">
    <text evidence="2">Belongs to the krueppel C2H2-type zinc-finger protein family.</text>
</comment>
<keyword evidence="7" id="KW-0805">Transcription regulation</keyword>
<keyword evidence="6" id="KW-0862">Zinc</keyword>
<evidence type="ECO:0000256" key="7">
    <source>
        <dbReference type="ARBA" id="ARBA00023015"/>
    </source>
</evidence>